<dbReference type="RefSeq" id="WP_173119346.1">
    <property type="nucleotide sequence ID" value="NZ_JABRWJ010000001.1"/>
</dbReference>
<name>A0ABX2E902_9BURK</name>
<keyword evidence="8 10" id="KW-1133">Transmembrane helix</keyword>
<dbReference type="Pfam" id="PF08521">
    <property type="entry name" value="2CSK_N"/>
    <property type="match status" value="1"/>
</dbReference>
<dbReference type="SUPFAM" id="SSF47384">
    <property type="entry name" value="Homodimeric domain of signal transducing histidine kinase"/>
    <property type="match status" value="1"/>
</dbReference>
<dbReference type="Gene3D" id="3.30.565.10">
    <property type="entry name" value="Histidine kinase-like ATPase, C-terminal domain"/>
    <property type="match status" value="1"/>
</dbReference>
<dbReference type="InterPro" id="IPR003661">
    <property type="entry name" value="HisK_dim/P_dom"/>
</dbReference>
<dbReference type="Gene3D" id="1.10.287.130">
    <property type="match status" value="1"/>
</dbReference>
<dbReference type="CDD" id="cd00075">
    <property type="entry name" value="HATPase"/>
    <property type="match status" value="1"/>
</dbReference>
<evidence type="ECO:0000256" key="1">
    <source>
        <dbReference type="ARBA" id="ARBA00000085"/>
    </source>
</evidence>
<comment type="catalytic activity">
    <reaction evidence="1">
        <text>ATP + protein L-histidine = ADP + protein N-phospho-L-histidine.</text>
        <dbReference type="EC" id="2.7.13.3"/>
    </reaction>
</comment>
<dbReference type="PANTHER" id="PTHR45436">
    <property type="entry name" value="SENSOR HISTIDINE KINASE YKOH"/>
    <property type="match status" value="1"/>
</dbReference>
<sequence>MPDPARRRASLRTRLLVLLLPALALLAGAGLWLTRADAVAAANAAYDRSLLGAIKALELNVSTASGGLAVELPYRLFEFFQLTASGTVHFRVATADGLVEIGSPDLPPPPAPLRSGEPQFYDAAYFGEPLRLGVLKRPLERPLEAPLGESREIVIQVGESTVSRERFTSAFVRRALQRDLVLLALLVVAVIAVSTVVLRPLARLAADTRARAADDLRPLDPAGLPADVLPLVDAVNQQLARSEQLLDQRRRFVDDASHQLRTPLTTLRAQLDYALREADPVRARGALQALSAALDQAIRATNQLLVLARSDAAVPRQDPFDLGELAREVALQLLPLARERSLDFGLDVPEDPLPVRGDRALLHEALLNLGHNAIEHGRGGGTVTLQAAADGLGASLAVIDDGPGLAPEVSGQAGERFAKSRGSRGSGLGLAIAKTVIQRHRGRLRLEPRDDGPGLRASLWWPR</sequence>
<keyword evidence="5" id="KW-0808">Transferase</keyword>
<dbReference type="InterPro" id="IPR003594">
    <property type="entry name" value="HATPase_dom"/>
</dbReference>
<evidence type="ECO:0000256" key="6">
    <source>
        <dbReference type="ARBA" id="ARBA00022692"/>
    </source>
</evidence>
<dbReference type="EMBL" id="JABRWJ010000001">
    <property type="protein sequence ID" value="NRF65361.1"/>
    <property type="molecule type" value="Genomic_DNA"/>
</dbReference>
<dbReference type="EC" id="2.7.13.3" evidence="3"/>
<proteinExistence type="predicted"/>
<gene>
    <name evidence="12" type="ORF">HLB44_00030</name>
</gene>
<dbReference type="InterPro" id="IPR036890">
    <property type="entry name" value="HATPase_C_sf"/>
</dbReference>
<reference evidence="12 13" key="1">
    <citation type="submission" date="2020-05" db="EMBL/GenBank/DDBJ databases">
        <title>Aquincola sp. isolate from soil.</title>
        <authorList>
            <person name="Han J."/>
            <person name="Kim D.-U."/>
        </authorList>
    </citation>
    <scope>NUCLEOTIDE SEQUENCE [LARGE SCALE GENOMIC DNA]</scope>
    <source>
        <strain evidence="12 13">S2</strain>
    </source>
</reference>
<organism evidence="12 13">
    <name type="scientific">Pseudaquabacterium terrae</name>
    <dbReference type="NCBI Taxonomy" id="2732868"/>
    <lineage>
        <taxon>Bacteria</taxon>
        <taxon>Pseudomonadati</taxon>
        <taxon>Pseudomonadota</taxon>
        <taxon>Betaproteobacteria</taxon>
        <taxon>Burkholderiales</taxon>
        <taxon>Sphaerotilaceae</taxon>
        <taxon>Pseudaquabacterium</taxon>
    </lineage>
</organism>
<dbReference type="Pfam" id="PF00512">
    <property type="entry name" value="HisKA"/>
    <property type="match status" value="1"/>
</dbReference>
<dbReference type="Pfam" id="PF02518">
    <property type="entry name" value="HATPase_c"/>
    <property type="match status" value="1"/>
</dbReference>
<dbReference type="SUPFAM" id="SSF55874">
    <property type="entry name" value="ATPase domain of HSP90 chaperone/DNA topoisomerase II/histidine kinase"/>
    <property type="match status" value="1"/>
</dbReference>
<evidence type="ECO:0000256" key="2">
    <source>
        <dbReference type="ARBA" id="ARBA00004370"/>
    </source>
</evidence>
<dbReference type="InterPro" id="IPR013727">
    <property type="entry name" value="2CSK_N"/>
</dbReference>
<dbReference type="SMART" id="SM00388">
    <property type="entry name" value="HisKA"/>
    <property type="match status" value="1"/>
</dbReference>
<protein>
    <recommendedName>
        <fullName evidence="3">histidine kinase</fullName>
        <ecNumber evidence="3">2.7.13.3</ecNumber>
    </recommendedName>
</protein>
<keyword evidence="7 12" id="KW-0418">Kinase</keyword>
<dbReference type="SMART" id="SM00387">
    <property type="entry name" value="HATPase_c"/>
    <property type="match status" value="1"/>
</dbReference>
<evidence type="ECO:0000256" key="8">
    <source>
        <dbReference type="ARBA" id="ARBA00022989"/>
    </source>
</evidence>
<evidence type="ECO:0000256" key="7">
    <source>
        <dbReference type="ARBA" id="ARBA00022777"/>
    </source>
</evidence>
<feature type="domain" description="Histidine kinase" evidence="11">
    <location>
        <begin position="255"/>
        <end position="463"/>
    </location>
</feature>
<dbReference type="InterPro" id="IPR004358">
    <property type="entry name" value="Sig_transdc_His_kin-like_C"/>
</dbReference>
<comment type="subcellular location">
    <subcellularLocation>
        <location evidence="2">Membrane</location>
    </subcellularLocation>
</comment>
<dbReference type="GO" id="GO:0016301">
    <property type="term" value="F:kinase activity"/>
    <property type="evidence" value="ECO:0007669"/>
    <property type="project" value="UniProtKB-KW"/>
</dbReference>
<evidence type="ECO:0000256" key="3">
    <source>
        <dbReference type="ARBA" id="ARBA00012438"/>
    </source>
</evidence>
<evidence type="ECO:0000256" key="10">
    <source>
        <dbReference type="SAM" id="Phobius"/>
    </source>
</evidence>
<evidence type="ECO:0000256" key="4">
    <source>
        <dbReference type="ARBA" id="ARBA00022553"/>
    </source>
</evidence>
<keyword evidence="9 10" id="KW-0472">Membrane</keyword>
<comment type="caution">
    <text evidence="12">The sequence shown here is derived from an EMBL/GenBank/DDBJ whole genome shotgun (WGS) entry which is preliminary data.</text>
</comment>
<keyword evidence="13" id="KW-1185">Reference proteome</keyword>
<feature type="transmembrane region" description="Helical" evidence="10">
    <location>
        <begin position="180"/>
        <end position="201"/>
    </location>
</feature>
<evidence type="ECO:0000313" key="13">
    <source>
        <dbReference type="Proteomes" id="UP000737171"/>
    </source>
</evidence>
<evidence type="ECO:0000256" key="9">
    <source>
        <dbReference type="ARBA" id="ARBA00023136"/>
    </source>
</evidence>
<dbReference type="InterPro" id="IPR005467">
    <property type="entry name" value="His_kinase_dom"/>
</dbReference>
<dbReference type="InterPro" id="IPR050428">
    <property type="entry name" value="TCS_sensor_his_kinase"/>
</dbReference>
<dbReference type="CDD" id="cd00082">
    <property type="entry name" value="HisKA"/>
    <property type="match status" value="1"/>
</dbReference>
<dbReference type="InterPro" id="IPR036097">
    <property type="entry name" value="HisK_dim/P_sf"/>
</dbReference>
<dbReference type="Proteomes" id="UP000737171">
    <property type="component" value="Unassembled WGS sequence"/>
</dbReference>
<keyword evidence="6 10" id="KW-0812">Transmembrane</keyword>
<dbReference type="PROSITE" id="PS50109">
    <property type="entry name" value="HIS_KIN"/>
    <property type="match status" value="1"/>
</dbReference>
<dbReference type="PANTHER" id="PTHR45436:SF1">
    <property type="entry name" value="SENSOR PROTEIN QSEC"/>
    <property type="match status" value="1"/>
</dbReference>
<accession>A0ABX2E902</accession>
<keyword evidence="4" id="KW-0597">Phosphoprotein</keyword>
<evidence type="ECO:0000259" key="11">
    <source>
        <dbReference type="PROSITE" id="PS50109"/>
    </source>
</evidence>
<dbReference type="PRINTS" id="PR00344">
    <property type="entry name" value="BCTRLSENSOR"/>
</dbReference>
<evidence type="ECO:0000256" key="5">
    <source>
        <dbReference type="ARBA" id="ARBA00022679"/>
    </source>
</evidence>
<evidence type="ECO:0000313" key="12">
    <source>
        <dbReference type="EMBL" id="NRF65361.1"/>
    </source>
</evidence>